<sequence>MTQISETGSAHTQAGVPLAARPLIRWLARFRTGTLRLHLPDGRSLMFGGEVDGPAAEMTLHRPTRLVGRVLHRGDIGFAESFMAGEWDTPALAPLIQVMASNEHAYNATPAGRWYTRALLGLLHRLRANTLRGSRRNIAYHYDLGNDFYRLWLDETMTYSSALFAEPDQPLAEAQRNKYLRTLEELGAQPGDRVLEIGCGWGGFAREAAQAGVAVTGLTLSREQLAWGQAALAEAGLDGQATLRLQDYREVSGEFDHIVSIEMFEAVGQEHWPAFFKTVHRCLRPGGRALLQIITIDEAAWPVYTGGPDFIQRYIFPGGMLPTEGHVRDGLAAAGLHCEAVTSHAEEYAATLLAWHENFLACREQVRAQGFDERFQRMWRYYLGYCEGGFRCGRIDLQRFRVQRPHG</sequence>
<reference evidence="8" key="1">
    <citation type="submission" date="2006-12" db="EMBL/GenBank/DDBJ databases">
        <title>Complete sequence of Halorhodospira halophila SL1.</title>
        <authorList>
            <consortium name="US DOE Joint Genome Institute"/>
            <person name="Copeland A."/>
            <person name="Lucas S."/>
            <person name="Lapidus A."/>
            <person name="Barry K."/>
            <person name="Detter J.C."/>
            <person name="Glavina del Rio T."/>
            <person name="Hammon N."/>
            <person name="Israni S."/>
            <person name="Dalin E."/>
            <person name="Tice H."/>
            <person name="Pitluck S."/>
            <person name="Saunders E."/>
            <person name="Brettin T."/>
            <person name="Bruce D."/>
            <person name="Han C."/>
            <person name="Tapia R."/>
            <person name="Schmutz J."/>
            <person name="Larimer F."/>
            <person name="Land M."/>
            <person name="Hauser L."/>
            <person name="Kyrpides N."/>
            <person name="Mikhailova N."/>
            <person name="Hoff W."/>
            <person name="Richardson P."/>
        </authorList>
    </citation>
    <scope>NUCLEOTIDE SEQUENCE [LARGE SCALE GENOMIC DNA]</scope>
    <source>
        <strain evidence="8">DSM 244 / SL1</strain>
    </source>
</reference>
<dbReference type="OrthoDB" id="9782855at2"/>
<dbReference type="PANTHER" id="PTHR43667:SF2">
    <property type="entry name" value="FATTY ACID C-METHYL TRANSFERASE"/>
    <property type="match status" value="1"/>
</dbReference>
<dbReference type="AlphaFoldDB" id="A1WVH7"/>
<dbReference type="InterPro" id="IPR029063">
    <property type="entry name" value="SAM-dependent_MTases_sf"/>
</dbReference>
<dbReference type="Gene3D" id="3.40.50.150">
    <property type="entry name" value="Vaccinia Virus protein VP39"/>
    <property type="match status" value="1"/>
</dbReference>
<dbReference type="KEGG" id="hha:Hhal_0913"/>
<gene>
    <name evidence="7" type="ordered locus">Hhal_0913</name>
</gene>
<protein>
    <submittedName>
        <fullName evidence="7">Cyclopropane-fatty-acyl-phospholipid synthase</fullName>
        <ecNumber evidence="7">2.1.1.79</ecNumber>
    </submittedName>
</protein>
<accession>A1WVH7</accession>
<evidence type="ECO:0000256" key="6">
    <source>
        <dbReference type="PIRSR" id="PIRSR003085-1"/>
    </source>
</evidence>
<evidence type="ECO:0000256" key="5">
    <source>
        <dbReference type="ARBA" id="ARBA00023098"/>
    </source>
</evidence>
<dbReference type="eggNOG" id="COG2230">
    <property type="taxonomic scope" value="Bacteria"/>
</dbReference>
<reference evidence="7 8" key="2">
    <citation type="journal article" date="2013" name="Stand. Genomic Sci.">
        <title>Complete genome sequence of Halorhodospira halophila SL1.</title>
        <authorList>
            <person name="Challacombe J.F."/>
            <person name="Majid S."/>
            <person name="Deole R."/>
            <person name="Brettin T.S."/>
            <person name="Bruce D."/>
            <person name="Delano S.F."/>
            <person name="Detter J.C."/>
            <person name="Gleasner C.D."/>
            <person name="Han C.S."/>
            <person name="Misra M."/>
            <person name="Reitenga K.G."/>
            <person name="Mikhailova N."/>
            <person name="Woyke T."/>
            <person name="Pitluck S."/>
            <person name="Nolan M."/>
            <person name="Land M.L."/>
            <person name="Saunders E."/>
            <person name="Tapia R."/>
            <person name="Lapidus A."/>
            <person name="Ivanova N."/>
            <person name="Hoff W.D."/>
        </authorList>
    </citation>
    <scope>NUCLEOTIDE SEQUENCE [LARGE SCALE GENOMIC DNA]</scope>
    <source>
        <strain evidence="8">DSM 244 / SL1</strain>
    </source>
</reference>
<organism evidence="7 8">
    <name type="scientific">Halorhodospira halophila (strain DSM 244 / SL1)</name>
    <name type="common">Ectothiorhodospira halophila (strain DSM 244 / SL1)</name>
    <dbReference type="NCBI Taxonomy" id="349124"/>
    <lineage>
        <taxon>Bacteria</taxon>
        <taxon>Pseudomonadati</taxon>
        <taxon>Pseudomonadota</taxon>
        <taxon>Gammaproteobacteria</taxon>
        <taxon>Chromatiales</taxon>
        <taxon>Ectothiorhodospiraceae</taxon>
        <taxon>Halorhodospira</taxon>
    </lineage>
</organism>
<dbReference type="GO" id="GO:0008825">
    <property type="term" value="F:cyclopropane-fatty-acyl-phospholipid synthase activity"/>
    <property type="evidence" value="ECO:0007669"/>
    <property type="project" value="UniProtKB-EC"/>
</dbReference>
<keyword evidence="8" id="KW-1185">Reference proteome</keyword>
<dbReference type="PANTHER" id="PTHR43667">
    <property type="entry name" value="CYCLOPROPANE-FATTY-ACYL-PHOSPHOLIPID SYNTHASE"/>
    <property type="match status" value="1"/>
</dbReference>
<dbReference type="SUPFAM" id="SSF53335">
    <property type="entry name" value="S-adenosyl-L-methionine-dependent methyltransferases"/>
    <property type="match status" value="1"/>
</dbReference>
<evidence type="ECO:0000313" key="7">
    <source>
        <dbReference type="EMBL" id="ABM61689.1"/>
    </source>
</evidence>
<dbReference type="HOGENOM" id="CLU_026434_0_2_6"/>
<dbReference type="STRING" id="349124.Hhal_0913"/>
<dbReference type="CDD" id="cd02440">
    <property type="entry name" value="AdoMet_MTases"/>
    <property type="match status" value="1"/>
</dbReference>
<dbReference type="EC" id="2.1.1.79" evidence="7"/>
<keyword evidence="2 7" id="KW-0489">Methyltransferase</keyword>
<evidence type="ECO:0000256" key="2">
    <source>
        <dbReference type="ARBA" id="ARBA00022603"/>
    </source>
</evidence>
<evidence type="ECO:0000313" key="8">
    <source>
        <dbReference type="Proteomes" id="UP000000647"/>
    </source>
</evidence>
<keyword evidence="3 7" id="KW-0808">Transferase</keyword>
<dbReference type="Pfam" id="PF02353">
    <property type="entry name" value="CMAS"/>
    <property type="match status" value="1"/>
</dbReference>
<name>A1WVH7_HALHL</name>
<keyword evidence="4" id="KW-0949">S-adenosyl-L-methionine</keyword>
<dbReference type="RefSeq" id="WP_011813712.1">
    <property type="nucleotide sequence ID" value="NC_008789.1"/>
</dbReference>
<dbReference type="InterPro" id="IPR003333">
    <property type="entry name" value="CMAS"/>
</dbReference>
<comment type="similarity">
    <text evidence="1">Belongs to the CFA/CMAS family.</text>
</comment>
<evidence type="ECO:0000256" key="1">
    <source>
        <dbReference type="ARBA" id="ARBA00010815"/>
    </source>
</evidence>
<proteinExistence type="inferred from homology"/>
<dbReference type="Proteomes" id="UP000000647">
    <property type="component" value="Chromosome"/>
</dbReference>
<keyword evidence="5" id="KW-0443">Lipid metabolism</keyword>
<dbReference type="GO" id="GO:0032259">
    <property type="term" value="P:methylation"/>
    <property type="evidence" value="ECO:0007669"/>
    <property type="project" value="UniProtKB-KW"/>
</dbReference>
<dbReference type="PIRSF" id="PIRSF003085">
    <property type="entry name" value="CMAS"/>
    <property type="match status" value="1"/>
</dbReference>
<evidence type="ECO:0000256" key="3">
    <source>
        <dbReference type="ARBA" id="ARBA00022679"/>
    </source>
</evidence>
<dbReference type="InterPro" id="IPR050723">
    <property type="entry name" value="CFA/CMAS"/>
</dbReference>
<dbReference type="EMBL" id="CP000544">
    <property type="protein sequence ID" value="ABM61689.1"/>
    <property type="molecule type" value="Genomic_DNA"/>
</dbReference>
<dbReference type="GO" id="GO:0008610">
    <property type="term" value="P:lipid biosynthetic process"/>
    <property type="evidence" value="ECO:0007669"/>
    <property type="project" value="InterPro"/>
</dbReference>
<feature type="active site" evidence="6">
    <location>
        <position position="386"/>
    </location>
</feature>
<evidence type="ECO:0000256" key="4">
    <source>
        <dbReference type="ARBA" id="ARBA00022691"/>
    </source>
</evidence>